<evidence type="ECO:0000256" key="2">
    <source>
        <dbReference type="SAM" id="Phobius"/>
    </source>
</evidence>
<evidence type="ECO:0000313" key="3">
    <source>
        <dbReference type="EMBL" id="ARU50491.1"/>
    </source>
</evidence>
<keyword evidence="2" id="KW-1133">Transmembrane helix</keyword>
<evidence type="ECO:0000256" key="1">
    <source>
        <dbReference type="SAM" id="MobiDB-lite"/>
    </source>
</evidence>
<dbReference type="KEGG" id="cceu:CBR64_02255"/>
<protein>
    <submittedName>
        <fullName evidence="3">Uncharacterized protein</fullName>
    </submittedName>
</protein>
<reference evidence="3 4" key="1">
    <citation type="submission" date="2017-05" db="EMBL/GenBank/DDBJ databases">
        <authorList>
            <person name="Song R."/>
            <person name="Chenine A.L."/>
            <person name="Ruprecht R.M."/>
        </authorList>
    </citation>
    <scope>NUCLEOTIDE SEQUENCE [LARGE SCALE GENOMIC DNA]</scope>
    <source>
        <strain evidence="3 4">PSBB019</strain>
    </source>
</reference>
<accession>A0A1Y0HQU3</accession>
<evidence type="ECO:0000313" key="4">
    <source>
        <dbReference type="Proteomes" id="UP000196228"/>
    </source>
</evidence>
<gene>
    <name evidence="3" type="ORF">CBR64_02255</name>
</gene>
<sequence>MSAEVAVGRAPGATVETGPGGRRRAVPWFVVGLAALAVWVVPARRRGVAPVAGTWTAAGPLLVGAIAFGRADGGGGRCDGVTRGLSPPRSGGRLPVAVTSGRRDWHHDCRDP</sequence>
<keyword evidence="2" id="KW-0812">Transmembrane</keyword>
<feature type="compositionally biased region" description="Basic and acidic residues" evidence="1">
    <location>
        <begin position="101"/>
        <end position="112"/>
    </location>
</feature>
<feature type="region of interest" description="Disordered" evidence="1">
    <location>
        <begin position="81"/>
        <end position="112"/>
    </location>
</feature>
<dbReference type="EMBL" id="CP021383">
    <property type="protein sequence ID" value="ARU50491.1"/>
    <property type="molecule type" value="Genomic_DNA"/>
</dbReference>
<organism evidence="3 4">
    <name type="scientific">Cellulosimicrobium cellulans</name>
    <name type="common">Arthrobacter luteus</name>
    <dbReference type="NCBI Taxonomy" id="1710"/>
    <lineage>
        <taxon>Bacteria</taxon>
        <taxon>Bacillati</taxon>
        <taxon>Actinomycetota</taxon>
        <taxon>Actinomycetes</taxon>
        <taxon>Micrococcales</taxon>
        <taxon>Promicromonosporaceae</taxon>
        <taxon>Cellulosimicrobium</taxon>
    </lineage>
</organism>
<feature type="region of interest" description="Disordered" evidence="1">
    <location>
        <begin position="1"/>
        <end position="22"/>
    </location>
</feature>
<dbReference type="AlphaFoldDB" id="A0A1Y0HQU3"/>
<feature type="transmembrane region" description="Helical" evidence="2">
    <location>
        <begin position="25"/>
        <end position="41"/>
    </location>
</feature>
<proteinExistence type="predicted"/>
<name>A0A1Y0HQU3_CELCE</name>
<keyword evidence="2" id="KW-0472">Membrane</keyword>
<dbReference type="Proteomes" id="UP000196228">
    <property type="component" value="Chromosome"/>
</dbReference>